<keyword evidence="2" id="KW-1185">Reference proteome</keyword>
<gene>
    <name evidence="1" type="ORF">BT96DRAFT_718546</name>
</gene>
<dbReference type="AlphaFoldDB" id="A0A6A4GE75"/>
<reference evidence="1" key="1">
    <citation type="journal article" date="2019" name="Environ. Microbiol.">
        <title>Fungal ecological strategies reflected in gene transcription - a case study of two litter decomposers.</title>
        <authorList>
            <person name="Barbi F."/>
            <person name="Kohler A."/>
            <person name="Barry K."/>
            <person name="Baskaran P."/>
            <person name="Daum C."/>
            <person name="Fauchery L."/>
            <person name="Ihrmark K."/>
            <person name="Kuo A."/>
            <person name="LaButti K."/>
            <person name="Lipzen A."/>
            <person name="Morin E."/>
            <person name="Grigoriev I.V."/>
            <person name="Henrissat B."/>
            <person name="Lindahl B."/>
            <person name="Martin F."/>
        </authorList>
    </citation>
    <scope>NUCLEOTIDE SEQUENCE</scope>
    <source>
        <strain evidence="1">JB14</strain>
    </source>
</reference>
<organism evidence="1 2">
    <name type="scientific">Gymnopus androsaceus JB14</name>
    <dbReference type="NCBI Taxonomy" id="1447944"/>
    <lineage>
        <taxon>Eukaryota</taxon>
        <taxon>Fungi</taxon>
        <taxon>Dikarya</taxon>
        <taxon>Basidiomycota</taxon>
        <taxon>Agaricomycotina</taxon>
        <taxon>Agaricomycetes</taxon>
        <taxon>Agaricomycetidae</taxon>
        <taxon>Agaricales</taxon>
        <taxon>Marasmiineae</taxon>
        <taxon>Omphalotaceae</taxon>
        <taxon>Gymnopus</taxon>
    </lineage>
</organism>
<dbReference type="Proteomes" id="UP000799118">
    <property type="component" value="Unassembled WGS sequence"/>
</dbReference>
<accession>A0A6A4GE75</accession>
<evidence type="ECO:0000313" key="2">
    <source>
        <dbReference type="Proteomes" id="UP000799118"/>
    </source>
</evidence>
<sequence length="73" mass="8362">MIHWCYLSLSFRIHHLEHLHLCSVLLWGALPLPTSIHFPSLRSQSANLNSLLRTAKSNAKHQIVRCSFEVSTL</sequence>
<evidence type="ECO:0000313" key="1">
    <source>
        <dbReference type="EMBL" id="KAE9383740.1"/>
    </source>
</evidence>
<proteinExistence type="predicted"/>
<name>A0A6A4GE75_9AGAR</name>
<protein>
    <submittedName>
        <fullName evidence="1">Uncharacterized protein</fullName>
    </submittedName>
</protein>
<dbReference type="EMBL" id="ML770341">
    <property type="protein sequence ID" value="KAE9383740.1"/>
    <property type="molecule type" value="Genomic_DNA"/>
</dbReference>